<dbReference type="RefSeq" id="WP_185156889.1">
    <property type="nucleotide sequence ID" value="NZ_CABFPH010000048.1"/>
</dbReference>
<organism evidence="1 2">
    <name type="scientific">Methylobacterium symbioticum</name>
    <dbReference type="NCBI Taxonomy" id="2584084"/>
    <lineage>
        <taxon>Bacteria</taxon>
        <taxon>Pseudomonadati</taxon>
        <taxon>Pseudomonadota</taxon>
        <taxon>Alphaproteobacteria</taxon>
        <taxon>Hyphomicrobiales</taxon>
        <taxon>Methylobacteriaceae</taxon>
        <taxon>Methylobacterium</taxon>
    </lineage>
</organism>
<protein>
    <submittedName>
        <fullName evidence="1">Uncharacterized protein</fullName>
    </submittedName>
</protein>
<keyword evidence="2" id="KW-1185">Reference proteome</keyword>
<dbReference type="AlphaFoldDB" id="A0A509EHN0"/>
<sequence length="51" mass="5375">MPSPAAAASVVRPPGPQAARKVRELTELLIEHFQSAPELWGLDAAVRGPSV</sequence>
<reference evidence="1 2" key="1">
    <citation type="submission" date="2019-06" db="EMBL/GenBank/DDBJ databases">
        <authorList>
            <person name="Rodrigo-Torres L."/>
            <person name="Arahal R. D."/>
            <person name="Lucena T."/>
        </authorList>
    </citation>
    <scope>NUCLEOTIDE SEQUENCE [LARGE SCALE GENOMIC DNA]</scope>
    <source>
        <strain evidence="1 2">SB0023/3</strain>
    </source>
</reference>
<gene>
    <name evidence="1" type="ORF">MET9862_03293</name>
</gene>
<proteinExistence type="predicted"/>
<dbReference type="EMBL" id="CABFPH010000048">
    <property type="protein sequence ID" value="VUD72693.1"/>
    <property type="molecule type" value="Genomic_DNA"/>
</dbReference>
<name>A0A509EHN0_9HYPH</name>
<accession>A0A509EHN0</accession>
<evidence type="ECO:0000313" key="2">
    <source>
        <dbReference type="Proteomes" id="UP000410984"/>
    </source>
</evidence>
<evidence type="ECO:0000313" key="1">
    <source>
        <dbReference type="EMBL" id="VUD72693.1"/>
    </source>
</evidence>
<dbReference type="Proteomes" id="UP000410984">
    <property type="component" value="Unassembled WGS sequence"/>
</dbReference>